<dbReference type="EMBL" id="KZ824271">
    <property type="protein sequence ID" value="RAL15387.1"/>
    <property type="molecule type" value="Genomic_DNA"/>
</dbReference>
<dbReference type="VEuPathDB" id="FungiDB:BO97DRAFT_460938"/>
<protein>
    <recommendedName>
        <fullName evidence="3">HNH nuclease domain-containing protein</fullName>
    </recommendedName>
</protein>
<dbReference type="AlphaFoldDB" id="A0A395I5V8"/>
<proteinExistence type="predicted"/>
<organism evidence="1 2">
    <name type="scientific">Aspergillus homomorphus (strain CBS 101889)</name>
    <dbReference type="NCBI Taxonomy" id="1450537"/>
    <lineage>
        <taxon>Eukaryota</taxon>
        <taxon>Fungi</taxon>
        <taxon>Dikarya</taxon>
        <taxon>Ascomycota</taxon>
        <taxon>Pezizomycotina</taxon>
        <taxon>Eurotiomycetes</taxon>
        <taxon>Eurotiomycetidae</taxon>
        <taxon>Eurotiales</taxon>
        <taxon>Aspergillaceae</taxon>
        <taxon>Aspergillus</taxon>
        <taxon>Aspergillus subgen. Circumdati</taxon>
    </lineage>
</organism>
<dbReference type="OrthoDB" id="5416097at2759"/>
<accession>A0A395I5V8</accession>
<evidence type="ECO:0000313" key="1">
    <source>
        <dbReference type="EMBL" id="RAL15387.1"/>
    </source>
</evidence>
<keyword evidence="2" id="KW-1185">Reference proteome</keyword>
<reference evidence="1 2" key="1">
    <citation type="submission" date="2018-02" db="EMBL/GenBank/DDBJ databases">
        <title>The genomes of Aspergillus section Nigri reveals drivers in fungal speciation.</title>
        <authorList>
            <consortium name="DOE Joint Genome Institute"/>
            <person name="Vesth T.C."/>
            <person name="Nybo J."/>
            <person name="Theobald S."/>
            <person name="Brandl J."/>
            <person name="Frisvad J.C."/>
            <person name="Nielsen K.F."/>
            <person name="Lyhne E.K."/>
            <person name="Kogle M.E."/>
            <person name="Kuo A."/>
            <person name="Riley R."/>
            <person name="Clum A."/>
            <person name="Nolan M."/>
            <person name="Lipzen A."/>
            <person name="Salamov A."/>
            <person name="Henrissat B."/>
            <person name="Wiebenga A."/>
            <person name="De vries R.P."/>
            <person name="Grigoriev I.V."/>
            <person name="Mortensen U.H."/>
            <person name="Andersen M.R."/>
            <person name="Baker S.E."/>
        </authorList>
    </citation>
    <scope>NUCLEOTIDE SEQUENCE [LARGE SCALE GENOMIC DNA]</scope>
    <source>
        <strain evidence="1 2">CBS 101889</strain>
    </source>
</reference>
<dbReference type="Proteomes" id="UP000248961">
    <property type="component" value="Unassembled WGS sequence"/>
</dbReference>
<gene>
    <name evidence="1" type="ORF">BO97DRAFT_460938</name>
</gene>
<dbReference type="RefSeq" id="XP_025554541.1">
    <property type="nucleotide sequence ID" value="XM_025699359.1"/>
</dbReference>
<name>A0A395I5V8_ASPHC</name>
<evidence type="ECO:0008006" key="3">
    <source>
        <dbReference type="Google" id="ProtNLM"/>
    </source>
</evidence>
<sequence>MDDSEDFNIPSEQRRALLRDLESVLGDLSIPCHWWATFILCDIERLKGIVEKIRLDPAVEQLGIPSCWTLLRCWWSEEKVKRWVMHTLNGPGNSTAPVKTLQNLITLSCSLHAYWTCGGFVLRPEPERPTSNKEMKVQFL</sequence>
<dbReference type="GeneID" id="37203648"/>
<evidence type="ECO:0000313" key="2">
    <source>
        <dbReference type="Proteomes" id="UP000248961"/>
    </source>
</evidence>